<dbReference type="InterPro" id="IPR022764">
    <property type="entry name" value="Peptidase_S54_rhomboid_dom"/>
</dbReference>
<reference evidence="10 11" key="1">
    <citation type="submission" date="2013-03" db="EMBL/GenBank/DDBJ databases">
        <title>The Genome Sequence of Enterococcus columbae ATCC_51263 (PacBio/Illumina hybrid assembly).</title>
        <authorList>
            <consortium name="The Broad Institute Genomics Platform"/>
            <consortium name="The Broad Institute Genome Sequencing Center for Infectious Disease"/>
            <person name="Earl A."/>
            <person name="Russ C."/>
            <person name="Gilmore M."/>
            <person name="Surin D."/>
            <person name="Walker B."/>
            <person name="Young S."/>
            <person name="Zeng Q."/>
            <person name="Gargeya S."/>
            <person name="Fitzgerald M."/>
            <person name="Haas B."/>
            <person name="Abouelleil A."/>
            <person name="Allen A.W."/>
            <person name="Alvarado L."/>
            <person name="Arachchi H.M."/>
            <person name="Berlin A.M."/>
            <person name="Chapman S.B."/>
            <person name="Gainer-Dewar J."/>
            <person name="Goldberg J."/>
            <person name="Griggs A."/>
            <person name="Gujja S."/>
            <person name="Hansen M."/>
            <person name="Howarth C."/>
            <person name="Imamovic A."/>
            <person name="Ireland A."/>
            <person name="Larimer J."/>
            <person name="McCowan C."/>
            <person name="Murphy C."/>
            <person name="Pearson M."/>
            <person name="Poon T.W."/>
            <person name="Priest M."/>
            <person name="Roberts A."/>
            <person name="Saif S."/>
            <person name="Shea T."/>
            <person name="Sisk P."/>
            <person name="Sykes S."/>
            <person name="Wortman J."/>
            <person name="Nusbaum C."/>
            <person name="Birren B."/>
        </authorList>
    </citation>
    <scope>NUCLEOTIDE SEQUENCE [LARGE SCALE GENOMIC DNA]</scope>
    <source>
        <strain evidence="10 11">ATCC 51263</strain>
    </source>
</reference>
<dbReference type="GO" id="GO:0004252">
    <property type="term" value="F:serine-type endopeptidase activity"/>
    <property type="evidence" value="ECO:0007669"/>
    <property type="project" value="InterPro"/>
</dbReference>
<evidence type="ECO:0000256" key="5">
    <source>
        <dbReference type="ARBA" id="ARBA00022825"/>
    </source>
</evidence>
<dbReference type="Gene3D" id="1.20.1540.10">
    <property type="entry name" value="Rhomboid-like"/>
    <property type="match status" value="1"/>
</dbReference>
<evidence type="ECO:0000256" key="2">
    <source>
        <dbReference type="ARBA" id="ARBA00022670"/>
    </source>
</evidence>
<feature type="transmembrane region" description="Helical" evidence="8">
    <location>
        <begin position="51"/>
        <end position="76"/>
    </location>
</feature>
<dbReference type="GO" id="GO:0006508">
    <property type="term" value="P:proteolysis"/>
    <property type="evidence" value="ECO:0007669"/>
    <property type="project" value="UniProtKB-KW"/>
</dbReference>
<feature type="transmembrane region" description="Helical" evidence="8">
    <location>
        <begin position="12"/>
        <end position="31"/>
    </location>
</feature>
<keyword evidence="7 8" id="KW-0472">Membrane</keyword>
<dbReference type="PATRIC" id="fig|1121865.3.peg.936"/>
<protein>
    <recommendedName>
        <fullName evidence="9">Peptidase S54 rhomboid domain-containing protein</fullName>
    </recommendedName>
</protein>
<dbReference type="InterPro" id="IPR035952">
    <property type="entry name" value="Rhomboid-like_sf"/>
</dbReference>
<dbReference type="STRING" id="1121865.OMW_00949"/>
<dbReference type="AlphaFoldDB" id="S0KTA2"/>
<keyword evidence="5" id="KW-0720">Serine protease</keyword>
<feature type="transmembrane region" description="Helical" evidence="8">
    <location>
        <begin position="114"/>
        <end position="134"/>
    </location>
</feature>
<name>S0KTA2_9ENTE</name>
<evidence type="ECO:0000256" key="6">
    <source>
        <dbReference type="ARBA" id="ARBA00022989"/>
    </source>
</evidence>
<keyword evidence="2" id="KW-0645">Protease</keyword>
<feature type="domain" description="Peptidase S54 rhomboid" evidence="9">
    <location>
        <begin position="49"/>
        <end position="184"/>
    </location>
</feature>
<dbReference type="GO" id="GO:0016020">
    <property type="term" value="C:membrane"/>
    <property type="evidence" value="ECO:0007669"/>
    <property type="project" value="UniProtKB-SubCell"/>
</dbReference>
<keyword evidence="4" id="KW-0378">Hydrolase</keyword>
<dbReference type="SUPFAM" id="SSF144091">
    <property type="entry name" value="Rhomboid-like"/>
    <property type="match status" value="1"/>
</dbReference>
<gene>
    <name evidence="10" type="ORF">I568_00258</name>
</gene>
<dbReference type="PANTHER" id="PTHR22936">
    <property type="entry name" value="RHOMBOID-RELATED"/>
    <property type="match status" value="1"/>
</dbReference>
<evidence type="ECO:0000256" key="1">
    <source>
        <dbReference type="ARBA" id="ARBA00004141"/>
    </source>
</evidence>
<evidence type="ECO:0000256" key="7">
    <source>
        <dbReference type="ARBA" id="ARBA00023136"/>
    </source>
</evidence>
<comment type="subcellular location">
    <subcellularLocation>
        <location evidence="1">Membrane</location>
        <topology evidence="1">Multi-pass membrane protein</topology>
    </subcellularLocation>
</comment>
<feature type="transmembrane region" description="Helical" evidence="8">
    <location>
        <begin position="146"/>
        <end position="162"/>
    </location>
</feature>
<organism evidence="10 11">
    <name type="scientific">Enterococcus columbae DSM 7374 = ATCC 51263</name>
    <dbReference type="NCBI Taxonomy" id="1121865"/>
    <lineage>
        <taxon>Bacteria</taxon>
        <taxon>Bacillati</taxon>
        <taxon>Bacillota</taxon>
        <taxon>Bacilli</taxon>
        <taxon>Lactobacillales</taxon>
        <taxon>Enterococcaceae</taxon>
        <taxon>Enterococcus</taxon>
    </lineage>
</organism>
<keyword evidence="3 8" id="KW-0812">Transmembrane</keyword>
<feature type="transmembrane region" description="Helical" evidence="8">
    <location>
        <begin position="199"/>
        <end position="218"/>
    </location>
</feature>
<feature type="transmembrane region" description="Helical" evidence="8">
    <location>
        <begin position="88"/>
        <end position="108"/>
    </location>
</feature>
<dbReference type="eggNOG" id="COG0705">
    <property type="taxonomic scope" value="Bacteria"/>
</dbReference>
<evidence type="ECO:0000313" key="11">
    <source>
        <dbReference type="Proteomes" id="UP000014113"/>
    </source>
</evidence>
<sequence length="225" mass="25346">MTPVKKFLNGPYVTYSLLTLQIGLFLLNYLFPSTQYFGVMNGPLIAVAKQYWRLVTPIFIHFGLTHILFNSVVLYYMGQQLEAIYGHARFLLIYLLSGVMGNIVSFAFNPAYVHSAGASTALFGMFGAFVAMAMHFKHYPMMQSMMKQYLLLIIMNLALGLFSSSIDLFGHIGGLLGGFCLGQAIALKQQPMLYKKSVQLLFGLLFLFLCIICLFYGFKKYQILV</sequence>
<keyword evidence="11" id="KW-1185">Reference proteome</keyword>
<accession>S0KTA2</accession>
<proteinExistence type="predicted"/>
<dbReference type="InterPro" id="IPR002610">
    <property type="entry name" value="Peptidase_S54_rhomboid-like"/>
</dbReference>
<dbReference type="PANTHER" id="PTHR22936:SF69">
    <property type="entry name" value="RHOMBOID-LIKE PROTEIN"/>
    <property type="match status" value="1"/>
</dbReference>
<dbReference type="OrthoDB" id="9813074at2"/>
<evidence type="ECO:0000313" key="10">
    <source>
        <dbReference type="EMBL" id="EOW87593.1"/>
    </source>
</evidence>
<dbReference type="Proteomes" id="UP000014113">
    <property type="component" value="Unassembled WGS sequence"/>
</dbReference>
<keyword evidence="6 8" id="KW-1133">Transmembrane helix</keyword>
<evidence type="ECO:0000256" key="8">
    <source>
        <dbReference type="SAM" id="Phobius"/>
    </source>
</evidence>
<comment type="caution">
    <text evidence="10">The sequence shown here is derived from an EMBL/GenBank/DDBJ whole genome shotgun (WGS) entry which is preliminary data.</text>
</comment>
<evidence type="ECO:0000256" key="4">
    <source>
        <dbReference type="ARBA" id="ARBA00022801"/>
    </source>
</evidence>
<evidence type="ECO:0000256" key="3">
    <source>
        <dbReference type="ARBA" id="ARBA00022692"/>
    </source>
</evidence>
<evidence type="ECO:0000259" key="9">
    <source>
        <dbReference type="Pfam" id="PF01694"/>
    </source>
</evidence>
<dbReference type="RefSeq" id="WP_016183110.1">
    <property type="nucleotide sequence ID" value="NZ_JXKI01000016.1"/>
</dbReference>
<dbReference type="EMBL" id="ASWJ01000002">
    <property type="protein sequence ID" value="EOW87593.1"/>
    <property type="molecule type" value="Genomic_DNA"/>
</dbReference>
<dbReference type="Pfam" id="PF01694">
    <property type="entry name" value="Rhomboid"/>
    <property type="match status" value="1"/>
</dbReference>